<accession>A0AAN4YQV9</accession>
<dbReference type="Proteomes" id="UP001165205">
    <property type="component" value="Unassembled WGS sequence"/>
</dbReference>
<evidence type="ECO:0000313" key="1">
    <source>
        <dbReference type="EMBL" id="GMG35940.1"/>
    </source>
</evidence>
<reference evidence="1" key="1">
    <citation type="submission" date="2023-04" db="EMBL/GenBank/DDBJ databases">
        <title>Aspergillus oryzae NBRC 4228.</title>
        <authorList>
            <person name="Ichikawa N."/>
            <person name="Sato H."/>
            <person name="Tonouchi N."/>
        </authorList>
    </citation>
    <scope>NUCLEOTIDE SEQUENCE</scope>
    <source>
        <strain evidence="1">NBRC 4228</strain>
    </source>
</reference>
<dbReference type="AlphaFoldDB" id="A0AAN4YQV9"/>
<gene>
    <name evidence="1" type="ORF">Aory04_001107100</name>
</gene>
<dbReference type="EMBL" id="BSYA01000184">
    <property type="protein sequence ID" value="GMG35940.1"/>
    <property type="molecule type" value="Genomic_DNA"/>
</dbReference>
<sequence>MRRTTNDILAGEQPMTPAEAPHMVQGLQEENDGLGVLDHEVADADLRGLGVHVGEELAVREGAVGAELVQDLGEWGGRHGDLTEVVKEGDLGGLVSLQVGWGG</sequence>
<name>A0AAN4YQV9_ASPOZ</name>
<protein>
    <submittedName>
        <fullName evidence="1">Unnamed protein product</fullName>
    </submittedName>
</protein>
<proteinExistence type="predicted"/>
<comment type="caution">
    <text evidence="1">The sequence shown here is derived from an EMBL/GenBank/DDBJ whole genome shotgun (WGS) entry which is preliminary data.</text>
</comment>
<evidence type="ECO:0000313" key="2">
    <source>
        <dbReference type="Proteomes" id="UP001165205"/>
    </source>
</evidence>
<organism evidence="1 2">
    <name type="scientific">Aspergillus oryzae</name>
    <name type="common">Yellow koji mold</name>
    <dbReference type="NCBI Taxonomy" id="5062"/>
    <lineage>
        <taxon>Eukaryota</taxon>
        <taxon>Fungi</taxon>
        <taxon>Dikarya</taxon>
        <taxon>Ascomycota</taxon>
        <taxon>Pezizomycotina</taxon>
        <taxon>Eurotiomycetes</taxon>
        <taxon>Eurotiomycetidae</taxon>
        <taxon>Eurotiales</taxon>
        <taxon>Aspergillaceae</taxon>
        <taxon>Aspergillus</taxon>
        <taxon>Aspergillus subgen. Circumdati</taxon>
    </lineage>
</organism>